<evidence type="ECO:0000313" key="2">
    <source>
        <dbReference type="EMBL" id="GFR47569.1"/>
    </source>
</evidence>
<feature type="domain" description="Cupin type-1" evidence="1">
    <location>
        <begin position="347"/>
        <end position="476"/>
    </location>
</feature>
<dbReference type="PANTHER" id="PTHR43346">
    <property type="entry name" value="LIGAND BINDING DOMAIN PROTEIN, PUTATIVE (AFU_ORTHOLOGUE AFUA_6G14370)-RELATED"/>
    <property type="match status" value="1"/>
</dbReference>
<dbReference type="InterPro" id="IPR006045">
    <property type="entry name" value="Cupin_1"/>
</dbReference>
<protein>
    <recommendedName>
        <fullName evidence="1">Cupin type-1 domain-containing protein</fullName>
    </recommendedName>
</protein>
<dbReference type="Gene3D" id="2.60.120.10">
    <property type="entry name" value="Jelly Rolls"/>
    <property type="match status" value="1"/>
</dbReference>
<dbReference type="PANTHER" id="PTHR43346:SF1">
    <property type="entry name" value="QUERCETIN 2,3-DIOXYGENASE-RELATED"/>
    <property type="match status" value="1"/>
</dbReference>
<gene>
    <name evidence="2" type="ORF">Agub_g9295</name>
</gene>
<evidence type="ECO:0000259" key="1">
    <source>
        <dbReference type="SMART" id="SM00835"/>
    </source>
</evidence>
<dbReference type="EMBL" id="BMAR01000018">
    <property type="protein sequence ID" value="GFR47569.1"/>
    <property type="molecule type" value="Genomic_DNA"/>
</dbReference>
<dbReference type="InterPro" id="IPR014710">
    <property type="entry name" value="RmlC-like_jellyroll"/>
</dbReference>
<dbReference type="InterPro" id="IPR011051">
    <property type="entry name" value="RmlC_Cupin_sf"/>
</dbReference>
<dbReference type="InterPro" id="IPR013096">
    <property type="entry name" value="Cupin_2"/>
</dbReference>
<dbReference type="AlphaFoldDB" id="A0AAD3HN57"/>
<reference evidence="2 3" key="1">
    <citation type="journal article" date="2021" name="Sci. Rep.">
        <title>Genome sequencing of the multicellular alga Astrephomene provides insights into convergent evolution of germ-soma differentiation.</title>
        <authorList>
            <person name="Yamashita S."/>
            <person name="Yamamoto K."/>
            <person name="Matsuzaki R."/>
            <person name="Suzuki S."/>
            <person name="Yamaguchi H."/>
            <person name="Hirooka S."/>
            <person name="Minakuchi Y."/>
            <person name="Miyagishima S."/>
            <person name="Kawachi M."/>
            <person name="Toyoda A."/>
            <person name="Nozaki H."/>
        </authorList>
    </citation>
    <scope>NUCLEOTIDE SEQUENCE [LARGE SCALE GENOMIC DNA]</scope>
    <source>
        <strain evidence="2 3">NIES-4017</strain>
    </source>
</reference>
<dbReference type="InterPro" id="IPR052538">
    <property type="entry name" value="Flavonoid_dioxygenase-like"/>
</dbReference>
<sequence length="484" mass="52027">MAYSFFGTDATCGTRHYHRRGVHSIGRLTGSSTVGVCYAAAANYGAQQQLPFGGAIVTKLAGSAKLARGEHHVVPLLGPGSGQQSLLPFGASVECFSHDSLTEKHVAPPAHNRSDVLPGTSQRNVATANNARSQMLDVLFVITGTGIVNTADGAVRTLHTGDSLIAWHNTTELQPASSETPPVVLKFHFPASVLLLPPGSTVASMPSHADLQILVDECNRDSPDGELSPQEADDIMRGCALAAAQQPATRTATSVELGRSAPHNASANTVPLPPLLRRLLRTAFSPATQGFRLLRALLGLPQWRQQQQWWRQKQQWWRQQQQAGKSAPTASSGAAAAEGRPGCVLLQRALRDFQAFRFPSQTNRLAFVFDPAELGLSLSLGVEVFEPGHRTPLHIHRTAHELFFVLSGEGVAHCNGQHFSVRAGDCVVFPPLAIHGLDNPTGTRLYCLQLMTPNEAFVEHVKSGEAVGGLEEEDISNLVTRRCC</sequence>
<dbReference type="CDD" id="cd06987">
    <property type="entry name" value="cupin_MAE_RS03005"/>
    <property type="match status" value="1"/>
</dbReference>
<dbReference type="SMART" id="SM00835">
    <property type="entry name" value="Cupin_1"/>
    <property type="match status" value="1"/>
</dbReference>
<accession>A0AAD3HN57</accession>
<proteinExistence type="predicted"/>
<dbReference type="SUPFAM" id="SSF51182">
    <property type="entry name" value="RmlC-like cupins"/>
    <property type="match status" value="1"/>
</dbReference>
<dbReference type="Proteomes" id="UP001054857">
    <property type="component" value="Unassembled WGS sequence"/>
</dbReference>
<keyword evidence="3" id="KW-1185">Reference proteome</keyword>
<name>A0AAD3HN57_9CHLO</name>
<dbReference type="Pfam" id="PF07883">
    <property type="entry name" value="Cupin_2"/>
    <property type="match status" value="1"/>
</dbReference>
<organism evidence="2 3">
    <name type="scientific">Astrephomene gubernaculifera</name>
    <dbReference type="NCBI Taxonomy" id="47775"/>
    <lineage>
        <taxon>Eukaryota</taxon>
        <taxon>Viridiplantae</taxon>
        <taxon>Chlorophyta</taxon>
        <taxon>core chlorophytes</taxon>
        <taxon>Chlorophyceae</taxon>
        <taxon>CS clade</taxon>
        <taxon>Chlamydomonadales</taxon>
        <taxon>Astrephomenaceae</taxon>
        <taxon>Astrephomene</taxon>
    </lineage>
</organism>
<comment type="caution">
    <text evidence="2">The sequence shown here is derived from an EMBL/GenBank/DDBJ whole genome shotgun (WGS) entry which is preliminary data.</text>
</comment>
<evidence type="ECO:0000313" key="3">
    <source>
        <dbReference type="Proteomes" id="UP001054857"/>
    </source>
</evidence>